<dbReference type="Pfam" id="PF08245">
    <property type="entry name" value="Mur_ligase_M"/>
    <property type="match status" value="1"/>
</dbReference>
<feature type="domain" description="Mur ligase N-terminal catalytic" evidence="12">
    <location>
        <begin position="21"/>
        <end position="81"/>
    </location>
</feature>
<accession>A0ABP7M080</accession>
<comment type="caution">
    <text evidence="15">The sequence shown here is derived from an EMBL/GenBank/DDBJ whole genome shotgun (WGS) entry which is preliminary data.</text>
</comment>
<evidence type="ECO:0000256" key="5">
    <source>
        <dbReference type="ARBA" id="ARBA00022840"/>
    </source>
</evidence>
<keyword evidence="7 10" id="KW-0573">Peptidoglycan synthesis</keyword>
<comment type="function">
    <text evidence="10 11">Involved in cell wall formation. Catalyzes the final step in the synthesis of UDP-N-acetylmuramoyl-pentapeptide, the precursor of murein.</text>
</comment>
<dbReference type="Gene3D" id="3.40.1190.10">
    <property type="entry name" value="Mur-like, catalytic domain"/>
    <property type="match status" value="1"/>
</dbReference>
<keyword evidence="6 10" id="KW-0133">Cell shape</keyword>
<feature type="domain" description="Mur ligase central" evidence="14">
    <location>
        <begin position="103"/>
        <end position="292"/>
    </location>
</feature>
<proteinExistence type="inferred from homology"/>
<dbReference type="PANTHER" id="PTHR43024:SF1">
    <property type="entry name" value="UDP-N-ACETYLMURAMOYL-TRIPEPTIDE--D-ALANYL-D-ALANINE LIGASE"/>
    <property type="match status" value="1"/>
</dbReference>
<dbReference type="NCBIfam" id="TIGR01143">
    <property type="entry name" value="murF"/>
    <property type="match status" value="1"/>
</dbReference>
<dbReference type="InterPro" id="IPR000713">
    <property type="entry name" value="Mur_ligase_N"/>
</dbReference>
<evidence type="ECO:0000256" key="11">
    <source>
        <dbReference type="RuleBase" id="RU004136"/>
    </source>
</evidence>
<dbReference type="SUPFAM" id="SSF53623">
    <property type="entry name" value="MurD-like peptide ligases, catalytic domain"/>
    <property type="match status" value="1"/>
</dbReference>
<dbReference type="InterPro" id="IPR013221">
    <property type="entry name" value="Mur_ligase_cen"/>
</dbReference>
<dbReference type="EMBL" id="BAABBN010000002">
    <property type="protein sequence ID" value="GAA3909443.1"/>
    <property type="molecule type" value="Genomic_DNA"/>
</dbReference>
<evidence type="ECO:0000259" key="14">
    <source>
        <dbReference type="Pfam" id="PF08245"/>
    </source>
</evidence>
<dbReference type="Proteomes" id="UP001501565">
    <property type="component" value="Unassembled WGS sequence"/>
</dbReference>
<dbReference type="Pfam" id="PF02875">
    <property type="entry name" value="Mur_ligase_C"/>
    <property type="match status" value="1"/>
</dbReference>
<evidence type="ECO:0000259" key="13">
    <source>
        <dbReference type="Pfam" id="PF02875"/>
    </source>
</evidence>
<evidence type="ECO:0000256" key="4">
    <source>
        <dbReference type="ARBA" id="ARBA00022741"/>
    </source>
</evidence>
<evidence type="ECO:0000259" key="12">
    <source>
        <dbReference type="Pfam" id="PF01225"/>
    </source>
</evidence>
<comment type="similarity">
    <text evidence="10">Belongs to the MurCDEF family. MurF subfamily.</text>
</comment>
<dbReference type="InterPro" id="IPR004101">
    <property type="entry name" value="Mur_ligase_C"/>
</dbReference>
<evidence type="ECO:0000256" key="6">
    <source>
        <dbReference type="ARBA" id="ARBA00022960"/>
    </source>
</evidence>
<name>A0ABP7M080_9GAMM</name>
<dbReference type="SUPFAM" id="SSF53244">
    <property type="entry name" value="MurD-like peptide ligases, peptide-binding domain"/>
    <property type="match status" value="1"/>
</dbReference>
<keyword evidence="16" id="KW-1185">Reference proteome</keyword>
<feature type="binding site" evidence="10">
    <location>
        <begin position="104"/>
        <end position="110"/>
    </location>
    <ligand>
        <name>ATP</name>
        <dbReference type="ChEBI" id="CHEBI:30616"/>
    </ligand>
</feature>
<gene>
    <name evidence="10" type="primary">murF</name>
    <name evidence="15" type="ORF">GCM10022277_00250</name>
</gene>
<dbReference type="GO" id="GO:0016874">
    <property type="term" value="F:ligase activity"/>
    <property type="evidence" value="ECO:0007669"/>
    <property type="project" value="UniProtKB-KW"/>
</dbReference>
<dbReference type="EC" id="6.3.2.10" evidence="10 11"/>
<protein>
    <recommendedName>
        <fullName evidence="10 11">UDP-N-acetylmuramoyl-tripeptide--D-alanyl-D-alanine ligase</fullName>
        <ecNumber evidence="10 11">6.3.2.10</ecNumber>
    </recommendedName>
    <alternativeName>
        <fullName evidence="10">D-alanyl-D-alanine-adding enzyme</fullName>
    </alternativeName>
</protein>
<dbReference type="SUPFAM" id="SSF63418">
    <property type="entry name" value="MurE/MurF N-terminal domain"/>
    <property type="match status" value="1"/>
</dbReference>
<dbReference type="Gene3D" id="3.40.1390.10">
    <property type="entry name" value="MurE/MurF, N-terminal domain"/>
    <property type="match status" value="1"/>
</dbReference>
<evidence type="ECO:0000256" key="1">
    <source>
        <dbReference type="ARBA" id="ARBA00022490"/>
    </source>
</evidence>
<comment type="pathway">
    <text evidence="10 11">Cell wall biogenesis; peptidoglycan biosynthesis.</text>
</comment>
<dbReference type="Gene3D" id="3.90.190.20">
    <property type="entry name" value="Mur ligase, C-terminal domain"/>
    <property type="match status" value="1"/>
</dbReference>
<dbReference type="Pfam" id="PF01225">
    <property type="entry name" value="Mur_ligase"/>
    <property type="match status" value="1"/>
</dbReference>
<evidence type="ECO:0000256" key="3">
    <source>
        <dbReference type="ARBA" id="ARBA00022618"/>
    </source>
</evidence>
<evidence type="ECO:0000256" key="2">
    <source>
        <dbReference type="ARBA" id="ARBA00022598"/>
    </source>
</evidence>
<dbReference type="InterPro" id="IPR005863">
    <property type="entry name" value="UDP-N-AcMur_synth"/>
</dbReference>
<evidence type="ECO:0000256" key="7">
    <source>
        <dbReference type="ARBA" id="ARBA00022984"/>
    </source>
</evidence>
<comment type="catalytic activity">
    <reaction evidence="10 11">
        <text>D-alanyl-D-alanine + UDP-N-acetyl-alpha-D-muramoyl-L-alanyl-gamma-D-glutamyl-meso-2,6-diaminopimelate + ATP = UDP-N-acetyl-alpha-D-muramoyl-L-alanyl-gamma-D-glutamyl-meso-2,6-diaminopimeloyl-D-alanyl-D-alanine + ADP + phosphate + H(+)</text>
        <dbReference type="Rhea" id="RHEA:28374"/>
        <dbReference type="ChEBI" id="CHEBI:15378"/>
        <dbReference type="ChEBI" id="CHEBI:30616"/>
        <dbReference type="ChEBI" id="CHEBI:43474"/>
        <dbReference type="ChEBI" id="CHEBI:57822"/>
        <dbReference type="ChEBI" id="CHEBI:61386"/>
        <dbReference type="ChEBI" id="CHEBI:83905"/>
        <dbReference type="ChEBI" id="CHEBI:456216"/>
        <dbReference type="EC" id="6.3.2.10"/>
    </reaction>
</comment>
<organism evidence="15 16">
    <name type="scientific">Litoribacillus peritrichatus</name>
    <dbReference type="NCBI Taxonomy" id="718191"/>
    <lineage>
        <taxon>Bacteria</taxon>
        <taxon>Pseudomonadati</taxon>
        <taxon>Pseudomonadota</taxon>
        <taxon>Gammaproteobacteria</taxon>
        <taxon>Oceanospirillales</taxon>
        <taxon>Oceanospirillaceae</taxon>
        <taxon>Litoribacillus</taxon>
    </lineage>
</organism>
<dbReference type="RefSeq" id="WP_344794197.1">
    <property type="nucleotide sequence ID" value="NZ_BAABBN010000002.1"/>
</dbReference>
<keyword evidence="3 10" id="KW-0132">Cell division</keyword>
<keyword evidence="5 10" id="KW-0067">ATP-binding</keyword>
<evidence type="ECO:0000256" key="9">
    <source>
        <dbReference type="ARBA" id="ARBA00023316"/>
    </source>
</evidence>
<keyword evidence="2 10" id="KW-0436">Ligase</keyword>
<evidence type="ECO:0000313" key="15">
    <source>
        <dbReference type="EMBL" id="GAA3909443.1"/>
    </source>
</evidence>
<evidence type="ECO:0000256" key="8">
    <source>
        <dbReference type="ARBA" id="ARBA00023306"/>
    </source>
</evidence>
<dbReference type="PANTHER" id="PTHR43024">
    <property type="entry name" value="UDP-N-ACETYLMURAMOYL-TRIPEPTIDE--D-ALANYL-D-ALANINE LIGASE"/>
    <property type="match status" value="1"/>
</dbReference>
<keyword evidence="1 10" id="KW-0963">Cytoplasm</keyword>
<evidence type="ECO:0000313" key="16">
    <source>
        <dbReference type="Proteomes" id="UP001501565"/>
    </source>
</evidence>
<comment type="subcellular location">
    <subcellularLocation>
        <location evidence="10 11">Cytoplasm</location>
    </subcellularLocation>
</comment>
<dbReference type="InterPro" id="IPR035911">
    <property type="entry name" value="MurE/MurF_N"/>
</dbReference>
<keyword evidence="4 10" id="KW-0547">Nucleotide-binding</keyword>
<keyword evidence="8 10" id="KW-0131">Cell cycle</keyword>
<dbReference type="HAMAP" id="MF_02019">
    <property type="entry name" value="MurF"/>
    <property type="match status" value="1"/>
</dbReference>
<reference evidence="16" key="1">
    <citation type="journal article" date="2019" name="Int. J. Syst. Evol. Microbiol.">
        <title>The Global Catalogue of Microorganisms (GCM) 10K type strain sequencing project: providing services to taxonomists for standard genome sequencing and annotation.</title>
        <authorList>
            <consortium name="The Broad Institute Genomics Platform"/>
            <consortium name="The Broad Institute Genome Sequencing Center for Infectious Disease"/>
            <person name="Wu L."/>
            <person name="Ma J."/>
        </authorList>
    </citation>
    <scope>NUCLEOTIDE SEQUENCE [LARGE SCALE GENOMIC DNA]</scope>
    <source>
        <strain evidence="16">JCM 17551</strain>
    </source>
</reference>
<keyword evidence="9 10" id="KW-0961">Cell wall biogenesis/degradation</keyword>
<dbReference type="InterPro" id="IPR036565">
    <property type="entry name" value="Mur-like_cat_sf"/>
</dbReference>
<dbReference type="InterPro" id="IPR036615">
    <property type="entry name" value="Mur_ligase_C_dom_sf"/>
</dbReference>
<evidence type="ECO:0000256" key="10">
    <source>
        <dbReference type="HAMAP-Rule" id="MF_02019"/>
    </source>
</evidence>
<feature type="domain" description="Mur ligase C-terminal" evidence="13">
    <location>
        <begin position="314"/>
        <end position="434"/>
    </location>
</feature>
<dbReference type="InterPro" id="IPR051046">
    <property type="entry name" value="MurCDEF_CellWall_CoF430Synth"/>
</dbReference>
<sequence length="458" mass="49185">MKLSEIAKVTSGGLYGSDLEFQSISTDSRSIEEHELFVALVGEKFDGHEYIDAVIARGACAMIVSRPLAQDIPHIVVEDTLTALGKIGSAFANATTARLVALTGSCGKTTTKEMIRLCLAEHGEVHATRGNLNNHIGVPLTLAELTAEHQFGVIEMGASGVGEIDYTVSLTQPEVVLITNASAAHLEGFGSFENIVKTKGEIIRASQSDSVVVLNKDDASFDSWLAMLNGRKLVTFSGSLTSQADVCLKSKTAIEPLGYQLLVQVGDQDYEFDFHALGDHMIQNALASLAVVHAMGLDVKVALQGLTKFHPVKGRLSPVKYEDVTVWDDTYNANPRSVEAAIQTVGECEGEKWLVLGEMAELGGGAANAHAQLGRKALNHKFSRVFAIGSYAHCVIECGGFLGTAYKKTDMDVLISDLLNSIQGGVHILVKGSRSAGMERVIEALKNDFVQHKNNFKK</sequence>